<dbReference type="GO" id="GO:0008237">
    <property type="term" value="F:metallopeptidase activity"/>
    <property type="evidence" value="ECO:0007669"/>
    <property type="project" value="InterPro"/>
</dbReference>
<dbReference type="Proteomes" id="UP000241764">
    <property type="component" value="Unassembled WGS sequence"/>
</dbReference>
<dbReference type="InterPro" id="IPR006026">
    <property type="entry name" value="Peptidase_Metallo"/>
</dbReference>
<keyword evidence="5" id="KW-0677">Repeat</keyword>
<dbReference type="Gene3D" id="3.40.390.10">
    <property type="entry name" value="Collagenase (Catalytic Domain)"/>
    <property type="match status" value="1"/>
</dbReference>
<evidence type="ECO:0000256" key="3">
    <source>
        <dbReference type="ARBA" id="ARBA00009490"/>
    </source>
</evidence>
<dbReference type="InterPro" id="IPR034033">
    <property type="entry name" value="Serralysin-like"/>
</dbReference>
<comment type="similarity">
    <text evidence="3">Belongs to the peptidase M10B family.</text>
</comment>
<dbReference type="Gene3D" id="2.150.10.10">
    <property type="entry name" value="Serralysin-like metalloprotease, C-terminal"/>
    <property type="match status" value="4"/>
</dbReference>
<dbReference type="Pfam" id="PF08548">
    <property type="entry name" value="Peptidase_M10_C"/>
    <property type="match status" value="1"/>
</dbReference>
<evidence type="ECO:0000313" key="8">
    <source>
        <dbReference type="Proteomes" id="UP000241764"/>
    </source>
</evidence>
<dbReference type="Pfam" id="PF04151">
    <property type="entry name" value="PPC"/>
    <property type="match status" value="1"/>
</dbReference>
<dbReference type="SMART" id="SM00235">
    <property type="entry name" value="ZnMc"/>
    <property type="match status" value="1"/>
</dbReference>
<dbReference type="InterPro" id="IPR001343">
    <property type="entry name" value="Hemolysn_Ca-bd"/>
</dbReference>
<dbReference type="AlphaFoldDB" id="A0A2P7B5N6"/>
<keyword evidence="8" id="KW-1185">Reference proteome</keyword>
<name>A0A2P7B5N6_9HYPH</name>
<organism evidence="7 8">
    <name type="scientific">Phyllobacterium sophorae</name>
    <dbReference type="NCBI Taxonomy" id="1520277"/>
    <lineage>
        <taxon>Bacteria</taxon>
        <taxon>Pseudomonadati</taxon>
        <taxon>Pseudomonadota</taxon>
        <taxon>Alphaproteobacteria</taxon>
        <taxon>Hyphomicrobiales</taxon>
        <taxon>Phyllobacteriaceae</taxon>
        <taxon>Phyllobacterium</taxon>
    </lineage>
</organism>
<dbReference type="InterPro" id="IPR013858">
    <property type="entry name" value="Peptidase_M10B_C"/>
</dbReference>
<evidence type="ECO:0000313" key="7">
    <source>
        <dbReference type="EMBL" id="PSH61763.1"/>
    </source>
</evidence>
<feature type="domain" description="Peptidase metallopeptidase" evidence="6">
    <location>
        <begin position="152"/>
        <end position="324"/>
    </location>
</feature>
<dbReference type="GO" id="GO:0006508">
    <property type="term" value="P:proteolysis"/>
    <property type="evidence" value="ECO:0007669"/>
    <property type="project" value="InterPro"/>
</dbReference>
<reference evidence="8" key="1">
    <citation type="submission" date="2017-11" db="EMBL/GenBank/DDBJ databases">
        <authorList>
            <person name="Kuznetsova I."/>
            <person name="Sazanova A."/>
            <person name="Chirak E."/>
            <person name="Safronova V."/>
            <person name="Willems A."/>
        </authorList>
    </citation>
    <scope>NUCLEOTIDE SEQUENCE [LARGE SCALE GENOMIC DNA]</scope>
    <source>
        <strain evidence="8">CCBAU 03422</strain>
    </source>
</reference>
<dbReference type="PANTHER" id="PTHR38340">
    <property type="entry name" value="S-LAYER PROTEIN"/>
    <property type="match status" value="1"/>
</dbReference>
<comment type="cofactor">
    <cofactor evidence="1">
        <name>Ca(2+)</name>
        <dbReference type="ChEBI" id="CHEBI:29108"/>
    </cofactor>
</comment>
<comment type="subcellular location">
    <subcellularLocation>
        <location evidence="2">Secreted</location>
    </subcellularLocation>
</comment>
<evidence type="ECO:0000256" key="5">
    <source>
        <dbReference type="ARBA" id="ARBA00022737"/>
    </source>
</evidence>
<dbReference type="GO" id="GO:0005509">
    <property type="term" value="F:calcium ion binding"/>
    <property type="evidence" value="ECO:0007669"/>
    <property type="project" value="InterPro"/>
</dbReference>
<dbReference type="InterPro" id="IPR050557">
    <property type="entry name" value="RTX_toxin/Mannuronan_C5-epim"/>
</dbReference>
<dbReference type="InterPro" id="IPR011049">
    <property type="entry name" value="Serralysin-like_metalloprot_C"/>
</dbReference>
<protein>
    <recommendedName>
        <fullName evidence="6">Peptidase metallopeptidase domain-containing protein</fullName>
    </recommendedName>
</protein>
<keyword evidence="4" id="KW-0964">Secreted</keyword>
<dbReference type="CDD" id="cd04277">
    <property type="entry name" value="ZnMc_serralysin_like"/>
    <property type="match status" value="1"/>
</dbReference>
<dbReference type="SUPFAM" id="SSF55486">
    <property type="entry name" value="Metalloproteases ('zincins'), catalytic domain"/>
    <property type="match status" value="1"/>
</dbReference>
<gene>
    <name evidence="7" type="ORF">CU103_20710</name>
</gene>
<dbReference type="Gene3D" id="2.60.120.380">
    <property type="match status" value="1"/>
</dbReference>
<dbReference type="OrthoDB" id="223957at2"/>
<accession>A0A2P7B5N6</accession>
<evidence type="ECO:0000256" key="2">
    <source>
        <dbReference type="ARBA" id="ARBA00004613"/>
    </source>
</evidence>
<evidence type="ECO:0000256" key="4">
    <source>
        <dbReference type="ARBA" id="ARBA00022525"/>
    </source>
</evidence>
<dbReference type="RefSeq" id="WP_106665936.1">
    <property type="nucleotide sequence ID" value="NZ_PGGM01000011.1"/>
</dbReference>
<dbReference type="GO" id="GO:0005615">
    <property type="term" value="C:extracellular space"/>
    <property type="evidence" value="ECO:0007669"/>
    <property type="project" value="InterPro"/>
</dbReference>
<dbReference type="SUPFAM" id="SSF51120">
    <property type="entry name" value="beta-Roll"/>
    <property type="match status" value="3"/>
</dbReference>
<evidence type="ECO:0000259" key="6">
    <source>
        <dbReference type="SMART" id="SM00235"/>
    </source>
</evidence>
<dbReference type="EMBL" id="PGGM01000011">
    <property type="protein sequence ID" value="PSH61763.1"/>
    <property type="molecule type" value="Genomic_DNA"/>
</dbReference>
<evidence type="ECO:0000256" key="1">
    <source>
        <dbReference type="ARBA" id="ARBA00001913"/>
    </source>
</evidence>
<sequence>MPSVTETADAAANTATSYSLSVGQTAAGQLGVQGDADWYRINLVAGQTYTFAMVGTGVSSDRVGDTFLGLHNSAGTQIAFDDWGGPGSNSTITFTATASGVYYINAGSNGGFYTGQYGLSAVAGTRATYNEFMGAGALLREDLSWSTPGTPATVTWGVRATSDYTTDAQGTPVAFNQLTSAQISAVQASLAAYSGVANITFSQVNPGGMTNNATMLFGGYTSYWDGAGAFAYMPGSTASANAAGDVWLNSTSVSTTSLPSGSYDAFAILHEIGHALGLAHPGEYDAASGVPITYGNDAQFIQDSHQYTVMSYFDESNTTRSYNSYPDTLMLYDIFALQQLYGANMTVRAGNTTYGFNSNAGAVFNFAINSDPVMSIWDAGGTDTLNVSGFSQQQVIDLRAGAFSSIGGLTRNVSIAFGAVIENATGGSGADWLIGNSEINVLNGNAGPDTMLGGNGDDTYIVDNAGDMIDETGSNGVDRINSLISYSLASTRGAVEYLVLAGSANLTATGNALDNLLIGNSGINVLNGNAGADTMRGGNGDDTYIVDNGGDIVDETGSTGVDRINSLVSFSLADTVHVKGPVEYLVLGGGANINATGNGLNNLLVGNLGDNVLDGGIGADTMRGANGHDTYIVDNAGDVVDETGSYGFDRIHSVFSFSLADTAHVRGAFEYLAVQGSANINASGNALNNVLVGNLGINVLNGNTGADRMFGGNGDDTYIVDNAGDTVDETGSDGIDRINSLVSFSLADTAHVKGDVEYLVLAGSANINATGNALDNLLVGNAGRNILTGGVGADTFFFKQPLNSVSNLDRITDFSVLDDTIRLDHLVFNAFMATGALEADAFHIGATAADANDHILYNDLTGTVSYDADGVGGRAAVNFASVASGLSMTHDDFWIV</sequence>
<dbReference type="Pfam" id="PF00353">
    <property type="entry name" value="HemolysinCabind"/>
    <property type="match status" value="5"/>
</dbReference>
<dbReference type="InterPro" id="IPR007280">
    <property type="entry name" value="Peptidase_C_arc/bac"/>
</dbReference>
<comment type="caution">
    <text evidence="7">The sequence shown here is derived from an EMBL/GenBank/DDBJ whole genome shotgun (WGS) entry which is preliminary data.</text>
</comment>
<dbReference type="InterPro" id="IPR024079">
    <property type="entry name" value="MetalloPept_cat_dom_sf"/>
</dbReference>
<dbReference type="PRINTS" id="PR00313">
    <property type="entry name" value="CABNDNGRPT"/>
</dbReference>
<proteinExistence type="inferred from homology"/>
<dbReference type="PANTHER" id="PTHR38340:SF1">
    <property type="entry name" value="S-LAYER PROTEIN"/>
    <property type="match status" value="1"/>
</dbReference>
<dbReference type="GO" id="GO:0008270">
    <property type="term" value="F:zinc ion binding"/>
    <property type="evidence" value="ECO:0007669"/>
    <property type="project" value="InterPro"/>
</dbReference>
<dbReference type="SUPFAM" id="SSF89260">
    <property type="entry name" value="Collagen-binding domain"/>
    <property type="match status" value="1"/>
</dbReference>